<feature type="chain" id="PRO_5014752682" description="Ice-binding protein C-terminal domain-containing protein" evidence="1">
    <location>
        <begin position="21"/>
        <end position="173"/>
    </location>
</feature>
<sequence length="173" mass="17759">MKIKSLIAAAALALPFAASANVITTTSSVTASGAGTVDYVSFNLDAYSTVRLNSSSSSFDTYMYLFRDDGSLDASDYITANDDYPYCCNSQITTNLAAGNYIAAIGDFYLSLSEAVAGLNGGYNSSGAYSFRAETISGGNVAFGAAAVPEPATLALFGLGLAGLGVSRRRAAK</sequence>
<dbReference type="EMBL" id="CP022684">
    <property type="protein sequence ID" value="AUM14150.1"/>
    <property type="molecule type" value="Genomic_DNA"/>
</dbReference>
<dbReference type="KEGG" id="kak:Kalk_17720"/>
<reference evidence="4" key="1">
    <citation type="submission" date="2017-08" db="EMBL/GenBank/DDBJ databases">
        <title>Direct submision.</title>
        <authorList>
            <person name="Kim S.-J."/>
            <person name="Rhee S.-K."/>
        </authorList>
    </citation>
    <scope>NUCLEOTIDE SEQUENCE [LARGE SCALE GENOMIC DNA]</scope>
    <source>
        <strain evidence="4">GI5</strain>
    </source>
</reference>
<dbReference type="Proteomes" id="UP000235116">
    <property type="component" value="Chromosome"/>
</dbReference>
<organism evidence="3 4">
    <name type="scientific">Ketobacter alkanivorans</name>
    <dbReference type="NCBI Taxonomy" id="1917421"/>
    <lineage>
        <taxon>Bacteria</taxon>
        <taxon>Pseudomonadati</taxon>
        <taxon>Pseudomonadota</taxon>
        <taxon>Gammaproteobacteria</taxon>
        <taxon>Pseudomonadales</taxon>
        <taxon>Ketobacteraceae</taxon>
        <taxon>Ketobacter</taxon>
    </lineage>
</organism>
<dbReference type="Pfam" id="PF07589">
    <property type="entry name" value="PEP-CTERM"/>
    <property type="match status" value="1"/>
</dbReference>
<evidence type="ECO:0000313" key="4">
    <source>
        <dbReference type="Proteomes" id="UP000235116"/>
    </source>
</evidence>
<dbReference type="Gene3D" id="2.60.120.380">
    <property type="match status" value="1"/>
</dbReference>
<keyword evidence="4" id="KW-1185">Reference proteome</keyword>
<feature type="domain" description="Ice-binding protein C-terminal" evidence="2">
    <location>
        <begin position="147"/>
        <end position="169"/>
    </location>
</feature>
<evidence type="ECO:0000256" key="1">
    <source>
        <dbReference type="SAM" id="SignalP"/>
    </source>
</evidence>
<proteinExistence type="predicted"/>
<dbReference type="NCBIfam" id="TIGR02595">
    <property type="entry name" value="PEP_CTERM"/>
    <property type="match status" value="1"/>
</dbReference>
<feature type="signal peptide" evidence="1">
    <location>
        <begin position="1"/>
        <end position="20"/>
    </location>
</feature>
<dbReference type="AlphaFoldDB" id="A0A2K9LPJ8"/>
<dbReference type="NCBIfam" id="NF038127">
    <property type="entry name" value="FDP_fam"/>
    <property type="match status" value="1"/>
</dbReference>
<keyword evidence="1" id="KW-0732">Signal</keyword>
<accession>A0A2K9LPJ8</accession>
<dbReference type="InterPro" id="IPR013424">
    <property type="entry name" value="Ice-binding_C"/>
</dbReference>
<evidence type="ECO:0000313" key="3">
    <source>
        <dbReference type="EMBL" id="AUM14150.1"/>
    </source>
</evidence>
<protein>
    <recommendedName>
        <fullName evidence="2">Ice-binding protein C-terminal domain-containing protein</fullName>
    </recommendedName>
</protein>
<name>A0A2K9LPJ8_9GAMM</name>
<evidence type="ECO:0000259" key="2">
    <source>
        <dbReference type="Pfam" id="PF07589"/>
    </source>
</evidence>
<gene>
    <name evidence="3" type="ORF">Kalk_17720</name>
</gene>